<evidence type="ECO:0000256" key="1">
    <source>
        <dbReference type="ARBA" id="ARBA00007435"/>
    </source>
</evidence>
<evidence type="ECO:0000313" key="6">
    <source>
        <dbReference type="Proteomes" id="UP000565155"/>
    </source>
</evidence>
<dbReference type="EMBL" id="VTYF01000008">
    <property type="protein sequence ID" value="NOI10296.1"/>
    <property type="molecule type" value="Genomic_DNA"/>
</dbReference>
<comment type="caution">
    <text evidence="3">The sequence shown here is derived from an EMBL/GenBank/DDBJ whole genome shotgun (WGS) entry which is preliminary data.</text>
</comment>
<dbReference type="Proteomes" id="UP000565155">
    <property type="component" value="Unassembled WGS sequence"/>
</dbReference>
<proteinExistence type="inferred from homology"/>
<name>A0A7H8DVX9_VIBAL</name>
<dbReference type="InterPro" id="IPR000305">
    <property type="entry name" value="GIY-YIG_endonuc"/>
</dbReference>
<feature type="domain" description="GIY-YIG" evidence="2">
    <location>
        <begin position="3"/>
        <end position="79"/>
    </location>
</feature>
<evidence type="ECO:0000259" key="2">
    <source>
        <dbReference type="PROSITE" id="PS50164"/>
    </source>
</evidence>
<dbReference type="Gene3D" id="3.40.1440.10">
    <property type="entry name" value="GIY-YIG endonuclease"/>
    <property type="match status" value="1"/>
</dbReference>
<evidence type="ECO:0000313" key="3">
    <source>
        <dbReference type="EMBL" id="NMR72273.1"/>
    </source>
</evidence>
<organism evidence="3 6">
    <name type="scientific">Vibrio alginolyticus</name>
    <dbReference type="NCBI Taxonomy" id="663"/>
    <lineage>
        <taxon>Bacteria</taxon>
        <taxon>Pseudomonadati</taxon>
        <taxon>Pseudomonadota</taxon>
        <taxon>Gammaproteobacteria</taxon>
        <taxon>Vibrionales</taxon>
        <taxon>Vibrionaceae</taxon>
        <taxon>Vibrio</taxon>
    </lineage>
</organism>
<reference evidence="3 6" key="2">
    <citation type="submission" date="2020-04" db="EMBL/GenBank/DDBJ databases">
        <title>Whole-genome sequencing of Vibrio spp. from China reveals different genetic environments of blaCTX-M-14 among diverse lineages.</title>
        <authorList>
            <person name="Zheng Z."/>
            <person name="Ye L."/>
            <person name="Chen S."/>
        </authorList>
    </citation>
    <scope>NUCLEOTIDE SEQUENCE [LARGE SCALE GENOMIC DNA]</scope>
    <source>
        <strain evidence="3 6">Vb1636</strain>
    </source>
</reference>
<dbReference type="EMBL" id="JABCMA010000001">
    <property type="protein sequence ID" value="NMR72273.1"/>
    <property type="molecule type" value="Genomic_DNA"/>
</dbReference>
<gene>
    <name evidence="4" type="ORF">F0254_15660</name>
    <name evidence="3" type="ORF">HKB35_01395</name>
</gene>
<dbReference type="Pfam" id="PF01541">
    <property type="entry name" value="GIY-YIG"/>
    <property type="match status" value="1"/>
</dbReference>
<reference evidence="4 5" key="1">
    <citation type="submission" date="2019-09" db="EMBL/GenBank/DDBJ databases">
        <title>Draft genome sequencing and comparative genomics of hatchery-associated Vibrios.</title>
        <authorList>
            <person name="Kehlet-Delgado H."/>
            <person name="Mueller R.S."/>
        </authorList>
    </citation>
    <scope>NUCLEOTIDE SEQUENCE [LARGE SCALE GENOMIC DNA]</scope>
    <source>
        <strain evidence="4 5">081416A</strain>
    </source>
</reference>
<dbReference type="AlphaFoldDB" id="A0A7H8DVX9"/>
<comment type="similarity">
    <text evidence="1">Belongs to the UPF0213 family.</text>
</comment>
<dbReference type="SUPFAM" id="SSF82771">
    <property type="entry name" value="GIY-YIG endonuclease"/>
    <property type="match status" value="1"/>
</dbReference>
<dbReference type="PANTHER" id="PTHR34477">
    <property type="entry name" value="UPF0213 PROTEIN YHBQ"/>
    <property type="match status" value="1"/>
</dbReference>
<dbReference type="Proteomes" id="UP000532247">
    <property type="component" value="Unassembled WGS sequence"/>
</dbReference>
<dbReference type="InterPro" id="IPR050190">
    <property type="entry name" value="UPF0213_domain"/>
</dbReference>
<dbReference type="OrthoDB" id="9807770at2"/>
<evidence type="ECO:0000313" key="5">
    <source>
        <dbReference type="Proteomes" id="UP000532247"/>
    </source>
</evidence>
<dbReference type="PROSITE" id="PS50164">
    <property type="entry name" value="GIY_YIG"/>
    <property type="match status" value="1"/>
</dbReference>
<sequence length="96" mass="11422">MDKTPCVYILTSNNNAVLYIGVTSQLPQRIWQHKNGVVEGFTKKYNVHKLVYFELFDDMANAINREKQLKQWKREWKLALVRETNPNFLDLSTEYQ</sequence>
<dbReference type="InterPro" id="IPR035901">
    <property type="entry name" value="GIY-YIG_endonuc_sf"/>
</dbReference>
<evidence type="ECO:0000313" key="4">
    <source>
        <dbReference type="EMBL" id="NOI10296.1"/>
    </source>
</evidence>
<protein>
    <submittedName>
        <fullName evidence="3">GIY-YIG nuclease family protein</fullName>
    </submittedName>
</protein>
<accession>A0A7H8DVX9</accession>
<dbReference type="PANTHER" id="PTHR34477:SF5">
    <property type="entry name" value="BSL5627 PROTEIN"/>
    <property type="match status" value="1"/>
</dbReference>
<dbReference type="CDD" id="cd10448">
    <property type="entry name" value="GIY-YIG_unchar_3"/>
    <property type="match status" value="1"/>
</dbReference>